<accession>A0A1I1DWB7</accession>
<dbReference type="FunFam" id="3.40.50.300:FF:000425">
    <property type="entry name" value="Probable ABC transporter, ATP-binding subunit"/>
    <property type="match status" value="1"/>
</dbReference>
<dbReference type="InterPro" id="IPR008995">
    <property type="entry name" value="Mo/tungstate-bd_C_term_dom"/>
</dbReference>
<feature type="domain" description="ABC transporter" evidence="5">
    <location>
        <begin position="11"/>
        <end position="241"/>
    </location>
</feature>
<evidence type="ECO:0000256" key="3">
    <source>
        <dbReference type="ARBA" id="ARBA00022840"/>
    </source>
</evidence>
<sequence length="348" mass="36324">MKGTDVTGLTVELDDLHRHYGDVRALDGLTLHLEPGELVALLGPSGCGKTTALRILAGLDIATSGEVRVGGKDLTRVPANKRDMGMVFQAYSLFPHLTVVDNVAFGLKLRGRGGAERRRRAHEMLELVGLSEHASRYPRQLSGGQQQRVALARALAIEPSVLLLDEPLSALDAKVRVQLRDEIRRIQLDVGTTTLFVTHDQEEALAVADRVGVMSDGRLEQLATPAALYSSPATPFVGAFVGLSNRIPASVSAGTATVLGQPIPVLPGSAADTGVALVRPEAVSVAASESGAATVVAVSFRGPVSQVTVDIEGTLVIAQVASGIALALEPGQRVSVSVDPAPVLVVAD</sequence>
<organism evidence="6 7">
    <name type="scientific">Nocardioides terrae</name>
    <dbReference type="NCBI Taxonomy" id="574651"/>
    <lineage>
        <taxon>Bacteria</taxon>
        <taxon>Bacillati</taxon>
        <taxon>Actinomycetota</taxon>
        <taxon>Actinomycetes</taxon>
        <taxon>Propionibacteriales</taxon>
        <taxon>Nocardioidaceae</taxon>
        <taxon>Nocardioides</taxon>
    </lineage>
</organism>
<keyword evidence="2" id="KW-0547">Nucleotide-binding</keyword>
<dbReference type="PANTHER" id="PTHR42781">
    <property type="entry name" value="SPERMIDINE/PUTRESCINE IMPORT ATP-BINDING PROTEIN POTA"/>
    <property type="match status" value="1"/>
</dbReference>
<proteinExistence type="predicted"/>
<dbReference type="InterPro" id="IPR003593">
    <property type="entry name" value="AAA+_ATPase"/>
</dbReference>
<dbReference type="SUPFAM" id="SSF50331">
    <property type="entry name" value="MOP-like"/>
    <property type="match status" value="1"/>
</dbReference>
<dbReference type="GO" id="GO:0005524">
    <property type="term" value="F:ATP binding"/>
    <property type="evidence" value="ECO:0007669"/>
    <property type="project" value="UniProtKB-KW"/>
</dbReference>
<dbReference type="GO" id="GO:0043190">
    <property type="term" value="C:ATP-binding cassette (ABC) transporter complex"/>
    <property type="evidence" value="ECO:0007669"/>
    <property type="project" value="InterPro"/>
</dbReference>
<dbReference type="OrthoDB" id="3180400at2"/>
<evidence type="ECO:0000313" key="7">
    <source>
        <dbReference type="Proteomes" id="UP000198832"/>
    </source>
</evidence>
<dbReference type="GO" id="GO:0015418">
    <property type="term" value="F:ABC-type quaternary ammonium compound transporting activity"/>
    <property type="evidence" value="ECO:0007669"/>
    <property type="project" value="UniProtKB-EC"/>
</dbReference>
<dbReference type="STRING" id="574651.SAMN04487968_101531"/>
<dbReference type="AlphaFoldDB" id="A0A1I1DWB7"/>
<gene>
    <name evidence="6" type="ORF">SAMN04487968_101531</name>
</gene>
<dbReference type="InterPro" id="IPR027417">
    <property type="entry name" value="P-loop_NTPase"/>
</dbReference>
<keyword evidence="1" id="KW-0813">Transport</keyword>
<evidence type="ECO:0000256" key="4">
    <source>
        <dbReference type="ARBA" id="ARBA00066388"/>
    </source>
</evidence>
<dbReference type="SUPFAM" id="SSF52540">
    <property type="entry name" value="P-loop containing nucleoside triphosphate hydrolases"/>
    <property type="match status" value="1"/>
</dbReference>
<dbReference type="Proteomes" id="UP000198832">
    <property type="component" value="Unassembled WGS sequence"/>
</dbReference>
<dbReference type="Pfam" id="PF08402">
    <property type="entry name" value="TOBE_2"/>
    <property type="match status" value="1"/>
</dbReference>
<evidence type="ECO:0000256" key="1">
    <source>
        <dbReference type="ARBA" id="ARBA00022448"/>
    </source>
</evidence>
<evidence type="ECO:0000259" key="5">
    <source>
        <dbReference type="PROSITE" id="PS50893"/>
    </source>
</evidence>
<dbReference type="InterPro" id="IPR050093">
    <property type="entry name" value="ABC_SmlMolc_Importer"/>
</dbReference>
<dbReference type="PANTHER" id="PTHR42781:SF4">
    <property type="entry name" value="SPERMIDINE_PUTRESCINE IMPORT ATP-BINDING PROTEIN POTA"/>
    <property type="match status" value="1"/>
</dbReference>
<keyword evidence="7" id="KW-1185">Reference proteome</keyword>
<dbReference type="EMBL" id="FOLB01000001">
    <property type="protein sequence ID" value="SFB79117.1"/>
    <property type="molecule type" value="Genomic_DNA"/>
</dbReference>
<dbReference type="InterPro" id="IPR003439">
    <property type="entry name" value="ABC_transporter-like_ATP-bd"/>
</dbReference>
<dbReference type="InterPro" id="IPR017871">
    <property type="entry name" value="ABC_transporter-like_CS"/>
</dbReference>
<dbReference type="GO" id="GO:0016887">
    <property type="term" value="F:ATP hydrolysis activity"/>
    <property type="evidence" value="ECO:0007669"/>
    <property type="project" value="InterPro"/>
</dbReference>
<evidence type="ECO:0000256" key="2">
    <source>
        <dbReference type="ARBA" id="ARBA00022741"/>
    </source>
</evidence>
<dbReference type="InterPro" id="IPR013611">
    <property type="entry name" value="Transp-assoc_OB_typ2"/>
</dbReference>
<dbReference type="PROSITE" id="PS50893">
    <property type="entry name" value="ABC_TRANSPORTER_2"/>
    <property type="match status" value="1"/>
</dbReference>
<dbReference type="SMART" id="SM00382">
    <property type="entry name" value="AAA"/>
    <property type="match status" value="1"/>
</dbReference>
<reference evidence="6 7" key="1">
    <citation type="submission" date="2016-10" db="EMBL/GenBank/DDBJ databases">
        <authorList>
            <person name="de Groot N.N."/>
        </authorList>
    </citation>
    <scope>NUCLEOTIDE SEQUENCE [LARGE SCALE GENOMIC DNA]</scope>
    <source>
        <strain evidence="6 7">CGMCC 1.7056</strain>
    </source>
</reference>
<dbReference type="Pfam" id="PF00005">
    <property type="entry name" value="ABC_tran"/>
    <property type="match status" value="1"/>
</dbReference>
<evidence type="ECO:0000313" key="6">
    <source>
        <dbReference type="EMBL" id="SFB79117.1"/>
    </source>
</evidence>
<name>A0A1I1DWB7_9ACTN</name>
<protein>
    <recommendedName>
        <fullName evidence="4">ABC-type quaternary amine transporter</fullName>
        <ecNumber evidence="4">7.6.2.9</ecNumber>
    </recommendedName>
</protein>
<keyword evidence="3 6" id="KW-0067">ATP-binding</keyword>
<dbReference type="EC" id="7.6.2.9" evidence="4"/>
<dbReference type="PROSITE" id="PS00211">
    <property type="entry name" value="ABC_TRANSPORTER_1"/>
    <property type="match status" value="1"/>
</dbReference>
<dbReference type="Gene3D" id="3.40.50.300">
    <property type="entry name" value="P-loop containing nucleotide triphosphate hydrolases"/>
    <property type="match status" value="1"/>
</dbReference>